<evidence type="ECO:0000313" key="4">
    <source>
        <dbReference type="Proteomes" id="UP000821866"/>
    </source>
</evidence>
<dbReference type="AlphaFoldDB" id="A0A9J6E7I9"/>
<feature type="compositionally biased region" description="Low complexity" evidence="1">
    <location>
        <begin position="386"/>
        <end position="400"/>
    </location>
</feature>
<gene>
    <name evidence="3" type="ORF">HPB51_006750</name>
</gene>
<organism evidence="3 4">
    <name type="scientific">Rhipicephalus microplus</name>
    <name type="common">Cattle tick</name>
    <name type="synonym">Boophilus microplus</name>
    <dbReference type="NCBI Taxonomy" id="6941"/>
    <lineage>
        <taxon>Eukaryota</taxon>
        <taxon>Metazoa</taxon>
        <taxon>Ecdysozoa</taxon>
        <taxon>Arthropoda</taxon>
        <taxon>Chelicerata</taxon>
        <taxon>Arachnida</taxon>
        <taxon>Acari</taxon>
        <taxon>Parasitiformes</taxon>
        <taxon>Ixodida</taxon>
        <taxon>Ixodoidea</taxon>
        <taxon>Ixodidae</taxon>
        <taxon>Rhipicephalinae</taxon>
        <taxon>Rhipicephalus</taxon>
        <taxon>Boophilus</taxon>
    </lineage>
</organism>
<protein>
    <recommendedName>
        <fullName evidence="2">Endonuclease/exonuclease/phosphatase domain-containing protein</fullName>
    </recommendedName>
</protein>
<dbReference type="Proteomes" id="UP000821866">
    <property type="component" value="Chromosome 3"/>
</dbReference>
<dbReference type="GO" id="GO:0008237">
    <property type="term" value="F:metallopeptidase activity"/>
    <property type="evidence" value="ECO:0007669"/>
    <property type="project" value="InterPro"/>
</dbReference>
<dbReference type="VEuPathDB" id="VectorBase:LOC119161496"/>
<dbReference type="Gene3D" id="3.60.10.10">
    <property type="entry name" value="Endonuclease/exonuclease/phosphatase"/>
    <property type="match status" value="1"/>
</dbReference>
<dbReference type="SUPFAM" id="SSF55486">
    <property type="entry name" value="Metalloproteases ('zincins'), catalytic domain"/>
    <property type="match status" value="1"/>
</dbReference>
<name>A0A9J6E7I9_RHIMP</name>
<feature type="compositionally biased region" description="Basic and acidic residues" evidence="1">
    <location>
        <begin position="361"/>
        <end position="371"/>
    </location>
</feature>
<feature type="region of interest" description="Disordered" evidence="1">
    <location>
        <begin position="356"/>
        <end position="401"/>
    </location>
</feature>
<reference evidence="3" key="1">
    <citation type="journal article" date="2020" name="Cell">
        <title>Large-Scale Comparative Analyses of Tick Genomes Elucidate Their Genetic Diversity and Vector Capacities.</title>
        <authorList>
            <consortium name="Tick Genome and Microbiome Consortium (TIGMIC)"/>
            <person name="Jia N."/>
            <person name="Wang J."/>
            <person name="Shi W."/>
            <person name="Du L."/>
            <person name="Sun Y."/>
            <person name="Zhan W."/>
            <person name="Jiang J.F."/>
            <person name="Wang Q."/>
            <person name="Zhang B."/>
            <person name="Ji P."/>
            <person name="Bell-Sakyi L."/>
            <person name="Cui X.M."/>
            <person name="Yuan T.T."/>
            <person name="Jiang B.G."/>
            <person name="Yang W.F."/>
            <person name="Lam T.T."/>
            <person name="Chang Q.C."/>
            <person name="Ding S.J."/>
            <person name="Wang X.J."/>
            <person name="Zhu J.G."/>
            <person name="Ruan X.D."/>
            <person name="Zhao L."/>
            <person name="Wei J.T."/>
            <person name="Ye R.Z."/>
            <person name="Que T.C."/>
            <person name="Du C.H."/>
            <person name="Zhou Y.H."/>
            <person name="Cheng J.X."/>
            <person name="Dai P.F."/>
            <person name="Guo W.B."/>
            <person name="Han X.H."/>
            <person name="Huang E.J."/>
            <person name="Li L.F."/>
            <person name="Wei W."/>
            <person name="Gao Y.C."/>
            <person name="Liu J.Z."/>
            <person name="Shao H.Z."/>
            <person name="Wang X."/>
            <person name="Wang C.C."/>
            <person name="Yang T.C."/>
            <person name="Huo Q.B."/>
            <person name="Li W."/>
            <person name="Chen H.Y."/>
            <person name="Chen S.E."/>
            <person name="Zhou L.G."/>
            <person name="Ni X.B."/>
            <person name="Tian J.H."/>
            <person name="Sheng Y."/>
            <person name="Liu T."/>
            <person name="Pan Y.S."/>
            <person name="Xia L.Y."/>
            <person name="Li J."/>
            <person name="Zhao F."/>
            <person name="Cao W.C."/>
        </authorList>
    </citation>
    <scope>NUCLEOTIDE SEQUENCE</scope>
    <source>
        <strain evidence="3">Rmic-2018</strain>
    </source>
</reference>
<feature type="domain" description="Endonuclease/exonuclease/phosphatase" evidence="2">
    <location>
        <begin position="7"/>
        <end position="84"/>
    </location>
</feature>
<dbReference type="Pfam" id="PF03372">
    <property type="entry name" value="Exo_endo_phos"/>
    <property type="match status" value="1"/>
</dbReference>
<dbReference type="Gene3D" id="3.40.390.10">
    <property type="entry name" value="Collagenase (Catalytic Domain)"/>
    <property type="match status" value="1"/>
</dbReference>
<dbReference type="PANTHER" id="PTHR46579:SF1">
    <property type="entry name" value="F5_8 TYPE C DOMAIN-CONTAINING PROTEIN"/>
    <property type="match status" value="1"/>
</dbReference>
<evidence type="ECO:0000256" key="1">
    <source>
        <dbReference type="SAM" id="MobiDB-lite"/>
    </source>
</evidence>
<evidence type="ECO:0000313" key="3">
    <source>
        <dbReference type="EMBL" id="KAH8030318.1"/>
    </source>
</evidence>
<dbReference type="EMBL" id="JABSTU010000005">
    <property type="protein sequence ID" value="KAH8030318.1"/>
    <property type="molecule type" value="Genomic_DNA"/>
</dbReference>
<comment type="caution">
    <text evidence="3">The sequence shown here is derived from an EMBL/GenBank/DDBJ whole genome shotgun (WGS) entry which is preliminary data.</text>
</comment>
<dbReference type="SUPFAM" id="SSF56219">
    <property type="entry name" value="DNase I-like"/>
    <property type="match status" value="1"/>
</dbReference>
<evidence type="ECO:0000259" key="2">
    <source>
        <dbReference type="Pfam" id="PF03372"/>
    </source>
</evidence>
<sequence length="764" mass="87517">MATIRLATLNVRGLSAKRRQNQLYRLIIEQDLDIVAVQETKVESEEHAERMVQPFTRVFDVCVCHAVGASAGCLLLIRQSLNAKVESMARVTISHVRISGDMPGKKISADRYCRLTYRRNDKSQKEVGKLAVYSVQSSFTLQSHVIQLTRLLFRRTSIRILNGSHPLKSSERMEASKLKVSSTVSAESNRYCRLSALHVARCFTASTKCMKSVTMQASPPRGLYKNDCDHLEIFIFRGISWSADMLEAFFQGRMSRNTIAFSFSMLGATHDPKDSSNCSWSQGFLMSYEDKGANKYILSDCSQDEIRKVFKHQKCLQYFGVYLYNHFWSRTVAHMRERLSSSQLPSTAVLTQIRGQGAFNKESDTSTDLRHNMNFPKKVRPDIDDPSQTSDDAAAATDDQNITVDDPIAGKALSAMSRQGTQKKRRRSPHRLDEILAQRQTVLEKIAASVGQPASTTQQEDDIDYFGKVVAAHMREVPKDKLIPCQKAILSALEIYINKSDIKSGHNLYFCEDTFMHRAQTSHIFVLDLSRHPKSANENSPSSTKHDDDYACSAIVDQGFVKATTLLWLNSKRCRSFKLRLHLSELNEKLLSLQPIWEISRLPRSLNDLKHWKCADWRNWLLFYSPIVLASYVPEKNYRHWVSFVDIMYYLLSDCVALDRLNIMKNEMVKFVKEYQELYGITNMTYNAHLLLHLVDTVKHWGLLWAHSMFGFESMNEKLVKMVKGTRYPENRLLTSSSSCKPCLRFGVMLQEKMHTLRICSRHK</sequence>
<dbReference type="InterPro" id="IPR024079">
    <property type="entry name" value="MetalloPept_cat_dom_sf"/>
</dbReference>
<dbReference type="PANTHER" id="PTHR46579">
    <property type="entry name" value="F5/8 TYPE C DOMAIN-CONTAINING PROTEIN-RELATED"/>
    <property type="match status" value="1"/>
</dbReference>
<reference evidence="3" key="2">
    <citation type="submission" date="2021-09" db="EMBL/GenBank/DDBJ databases">
        <authorList>
            <person name="Jia N."/>
            <person name="Wang J."/>
            <person name="Shi W."/>
            <person name="Du L."/>
            <person name="Sun Y."/>
            <person name="Zhan W."/>
            <person name="Jiang J."/>
            <person name="Wang Q."/>
            <person name="Zhang B."/>
            <person name="Ji P."/>
            <person name="Sakyi L.B."/>
            <person name="Cui X."/>
            <person name="Yuan T."/>
            <person name="Jiang B."/>
            <person name="Yang W."/>
            <person name="Lam T.T.-Y."/>
            <person name="Chang Q."/>
            <person name="Ding S."/>
            <person name="Wang X."/>
            <person name="Zhu J."/>
            <person name="Ruan X."/>
            <person name="Zhao L."/>
            <person name="Wei J."/>
            <person name="Que T."/>
            <person name="Du C."/>
            <person name="Cheng J."/>
            <person name="Dai P."/>
            <person name="Han X."/>
            <person name="Huang E."/>
            <person name="Gao Y."/>
            <person name="Liu J."/>
            <person name="Shao H."/>
            <person name="Ye R."/>
            <person name="Li L."/>
            <person name="Wei W."/>
            <person name="Wang X."/>
            <person name="Wang C."/>
            <person name="Huo Q."/>
            <person name="Li W."/>
            <person name="Guo W."/>
            <person name="Chen H."/>
            <person name="Chen S."/>
            <person name="Zhou L."/>
            <person name="Zhou L."/>
            <person name="Ni X."/>
            <person name="Tian J."/>
            <person name="Zhou Y."/>
            <person name="Sheng Y."/>
            <person name="Liu T."/>
            <person name="Pan Y."/>
            <person name="Xia L."/>
            <person name="Li J."/>
            <person name="Zhao F."/>
            <person name="Cao W."/>
        </authorList>
    </citation>
    <scope>NUCLEOTIDE SEQUENCE</scope>
    <source>
        <strain evidence="3">Rmic-2018</strain>
        <tissue evidence="3">Larvae</tissue>
    </source>
</reference>
<proteinExistence type="predicted"/>
<dbReference type="InterPro" id="IPR005135">
    <property type="entry name" value="Endo/exonuclease/phosphatase"/>
</dbReference>
<accession>A0A9J6E7I9</accession>
<dbReference type="VEuPathDB" id="VectorBase:LOC119163701"/>
<dbReference type="InterPro" id="IPR036691">
    <property type="entry name" value="Endo/exonu/phosph_ase_sf"/>
</dbReference>
<keyword evidence="4" id="KW-1185">Reference proteome</keyword>